<dbReference type="PANTHER" id="PTHR11905">
    <property type="entry name" value="ADAM A DISINTEGRIN AND METALLOPROTEASE DOMAIN"/>
    <property type="match status" value="1"/>
</dbReference>
<dbReference type="InterPro" id="IPR002870">
    <property type="entry name" value="Peptidase_M12B_N"/>
</dbReference>
<keyword evidence="8" id="KW-1185">Reference proteome</keyword>
<keyword evidence="2" id="KW-0862">Zinc</keyword>
<feature type="signal peptide" evidence="4">
    <location>
        <begin position="1"/>
        <end position="19"/>
    </location>
</feature>
<accession>A0AA36JPH0</accession>
<feature type="domain" description="Disintegrin" evidence="5">
    <location>
        <begin position="617"/>
        <end position="700"/>
    </location>
</feature>
<evidence type="ECO:0000259" key="6">
    <source>
        <dbReference type="PROSITE" id="PS50215"/>
    </source>
</evidence>
<evidence type="ECO:0000256" key="1">
    <source>
        <dbReference type="ARBA" id="ARBA00023157"/>
    </source>
</evidence>
<keyword evidence="1" id="KW-1015">Disulfide bond</keyword>
<dbReference type="GO" id="GO:0006508">
    <property type="term" value="P:proteolysis"/>
    <property type="evidence" value="ECO:0007669"/>
    <property type="project" value="InterPro"/>
</dbReference>
<keyword evidence="4" id="KW-0732">Signal</keyword>
<evidence type="ECO:0000256" key="4">
    <source>
        <dbReference type="SAM" id="SignalP"/>
    </source>
</evidence>
<feature type="active site" evidence="2">
    <location>
        <position position="342"/>
    </location>
</feature>
<feature type="binding site" evidence="2">
    <location>
        <position position="345"/>
    </location>
    <ligand>
        <name>Zn(2+)</name>
        <dbReference type="ChEBI" id="CHEBI:29105"/>
        <note>catalytic</note>
    </ligand>
</feature>
<dbReference type="Proteomes" id="UP001178507">
    <property type="component" value="Unassembled WGS sequence"/>
</dbReference>
<dbReference type="Gene3D" id="4.10.70.10">
    <property type="entry name" value="Disintegrin domain"/>
    <property type="match status" value="2"/>
</dbReference>
<evidence type="ECO:0000256" key="2">
    <source>
        <dbReference type="PROSITE-ProRule" id="PRU00276"/>
    </source>
</evidence>
<dbReference type="FunFam" id="4.10.70.10:FF:000003">
    <property type="entry name" value="Disintegrin and metalloproteinase domain-containing protein 17"/>
    <property type="match status" value="2"/>
</dbReference>
<dbReference type="InterPro" id="IPR036436">
    <property type="entry name" value="Disintegrin_dom_sf"/>
</dbReference>
<proteinExistence type="predicted"/>
<dbReference type="InterPro" id="IPR024079">
    <property type="entry name" value="MetalloPept_cat_dom_sf"/>
</dbReference>
<dbReference type="AlphaFoldDB" id="A0AA36JPH0"/>
<feature type="binding site" evidence="2">
    <location>
        <position position="341"/>
    </location>
    <ligand>
        <name>Zn(2+)</name>
        <dbReference type="ChEBI" id="CHEBI:29105"/>
        <note>catalytic</note>
    </ligand>
</feature>
<dbReference type="InterPro" id="IPR001762">
    <property type="entry name" value="Disintegrin_dom"/>
</dbReference>
<feature type="binding site" evidence="2">
    <location>
        <position position="351"/>
    </location>
    <ligand>
        <name>Zn(2+)</name>
        <dbReference type="ChEBI" id="CHEBI:29105"/>
        <note>catalytic</note>
    </ligand>
</feature>
<dbReference type="Gene3D" id="3.40.390.10">
    <property type="entry name" value="Collagenase (Catalytic Domain)"/>
    <property type="match status" value="1"/>
</dbReference>
<feature type="region of interest" description="Disordered" evidence="3">
    <location>
        <begin position="889"/>
        <end position="908"/>
    </location>
</feature>
<comment type="caution">
    <text evidence="2">Lacks conserved residue(s) required for the propagation of feature annotation.</text>
</comment>
<gene>
    <name evidence="7" type="ORF">EVOR1521_LOCUS30076</name>
</gene>
<dbReference type="GO" id="GO:0046872">
    <property type="term" value="F:metal ion binding"/>
    <property type="evidence" value="ECO:0007669"/>
    <property type="project" value="UniProtKB-KW"/>
</dbReference>
<feature type="compositionally biased region" description="Low complexity" evidence="3">
    <location>
        <begin position="898"/>
        <end position="908"/>
    </location>
</feature>
<dbReference type="SUPFAM" id="SSF57552">
    <property type="entry name" value="Blood coagulation inhibitor (disintegrin)"/>
    <property type="match status" value="2"/>
</dbReference>
<evidence type="ECO:0000313" key="7">
    <source>
        <dbReference type="EMBL" id="CAJ1408826.1"/>
    </source>
</evidence>
<protein>
    <submittedName>
        <fullName evidence="7">Uncharacterized protein</fullName>
    </submittedName>
</protein>
<evidence type="ECO:0000313" key="8">
    <source>
        <dbReference type="Proteomes" id="UP001178507"/>
    </source>
</evidence>
<sequence length="938" mass="96753">MRALRLLSALAACRLGAAALAKIAWQRRLAAEGSEGLELQLALPEEELRVKLWRNTALLAENARHVLHYKDGTQEEGPGLQEHCFFLGQVEGHPGSSASFSACEGRLSGLVLRGNRTLWIDPAEGSAGFGGGEGGRRLRGEALHEVRSLEGDALDMVRDVMRFVTRKAAPSEPSGRRLASTTKYVEVLAVNDFSRFTAFGGQASLSALAAHTVSVLNTVTAIFRASPTDGVSFPHSVQVVLTGQHTFLESDPWDQTVKMQGAEVSEDSLLEAFLTWSAAEMASGTISENDNRLLLSGRDFVASTVGYAPMSSMCDLARSGSINMCGPSSTDVAGCAATVAHEMGHNFGMSHDSGSCPQSGLVMAAVGTSDAADQFSSCSVSDITTFFTKVYDRNGQCLENKPSKVFGDPVCGNGFREEGEDCDCGSSDCSSLDTCCNGATCRFADPSYECSDATGACCESCKNVTAAAQKVCRAARSSCDLAEICAGGTSQCPKDEYVYPGASCSLAEAGQSYAGLCSLGSCHSMAYTCAVDVTRDFAGTWDLSPACAGFNDDCATVVCHDATSSSPAQCGQYFSVHGIHMPVPDGTPCWHPSEPLGLRSGMCFQGQCRQPGSLAVVGLCGNGGIDYGEECDCGASGAGDPCCDCASCTLKSSSACAGTDPCCDSSTCSLKAAGTVCRAAVSGCDVAESCSGTSALCPPDEGKKWGTACTAADGAASTCYGKQCLASLDEQCKAATEGARPIAKKHMSTGLARDYAEHVCTGPWCCESCEQRSGSWQINGVPVEDPHICSGCTRSTTSSTFTVNGVSKTIYLGAALDGTSLADSSQLCIAAELSAPAASCGVGQFLEASVGRCLACDSSCGGCVGPTALDCDCCRFGAKDARGACRVSEGAPNSSCPGASGSGTSAMSTTTATETGIIAGAVRRVIGMAALPLVSWIF</sequence>
<dbReference type="SUPFAM" id="SSF55486">
    <property type="entry name" value="Metalloproteases ('zincins'), catalytic domain"/>
    <property type="match status" value="1"/>
</dbReference>
<keyword evidence="2" id="KW-0479">Metal-binding</keyword>
<reference evidence="7" key="1">
    <citation type="submission" date="2023-08" db="EMBL/GenBank/DDBJ databases">
        <authorList>
            <person name="Chen Y."/>
            <person name="Shah S."/>
            <person name="Dougan E. K."/>
            <person name="Thang M."/>
            <person name="Chan C."/>
        </authorList>
    </citation>
    <scope>NUCLEOTIDE SEQUENCE</scope>
</reference>
<dbReference type="EMBL" id="CAUJNA010003735">
    <property type="protein sequence ID" value="CAJ1408826.1"/>
    <property type="molecule type" value="Genomic_DNA"/>
</dbReference>
<feature type="domain" description="Peptidase M12B" evidence="6">
    <location>
        <begin position="183"/>
        <end position="402"/>
    </location>
</feature>
<dbReference type="PROSITE" id="PS50214">
    <property type="entry name" value="DISINTEGRIN_2"/>
    <property type="match status" value="2"/>
</dbReference>
<dbReference type="Pfam" id="PF01562">
    <property type="entry name" value="Pep_M12B_propep"/>
    <property type="match status" value="1"/>
</dbReference>
<feature type="chain" id="PRO_5041456648" evidence="4">
    <location>
        <begin position="20"/>
        <end position="938"/>
    </location>
</feature>
<evidence type="ECO:0000259" key="5">
    <source>
        <dbReference type="PROSITE" id="PS50214"/>
    </source>
</evidence>
<name>A0AA36JPH0_9DINO</name>
<dbReference type="Pfam" id="PF00200">
    <property type="entry name" value="Disintegrin"/>
    <property type="match status" value="2"/>
</dbReference>
<feature type="domain" description="Disintegrin" evidence="5">
    <location>
        <begin position="408"/>
        <end position="500"/>
    </location>
</feature>
<dbReference type="SMART" id="SM00050">
    <property type="entry name" value="DISIN"/>
    <property type="match status" value="2"/>
</dbReference>
<dbReference type="PANTHER" id="PTHR11905:SF159">
    <property type="entry name" value="ADAM METALLOPROTEASE"/>
    <property type="match status" value="1"/>
</dbReference>
<comment type="caution">
    <text evidence="7">The sequence shown here is derived from an EMBL/GenBank/DDBJ whole genome shotgun (WGS) entry which is preliminary data.</text>
</comment>
<evidence type="ECO:0000256" key="3">
    <source>
        <dbReference type="SAM" id="MobiDB-lite"/>
    </source>
</evidence>
<dbReference type="PROSITE" id="PS50215">
    <property type="entry name" value="ADAM_MEPRO"/>
    <property type="match status" value="1"/>
</dbReference>
<dbReference type="GO" id="GO:0004222">
    <property type="term" value="F:metalloendopeptidase activity"/>
    <property type="evidence" value="ECO:0007669"/>
    <property type="project" value="InterPro"/>
</dbReference>
<organism evidence="7 8">
    <name type="scientific">Effrenium voratum</name>
    <dbReference type="NCBI Taxonomy" id="2562239"/>
    <lineage>
        <taxon>Eukaryota</taxon>
        <taxon>Sar</taxon>
        <taxon>Alveolata</taxon>
        <taxon>Dinophyceae</taxon>
        <taxon>Suessiales</taxon>
        <taxon>Symbiodiniaceae</taxon>
        <taxon>Effrenium</taxon>
    </lineage>
</organism>
<dbReference type="InterPro" id="IPR001590">
    <property type="entry name" value="Peptidase_M12B"/>
</dbReference>
<dbReference type="Pfam" id="PF01421">
    <property type="entry name" value="Reprolysin"/>
    <property type="match status" value="1"/>
</dbReference>